<evidence type="ECO:0000313" key="2">
    <source>
        <dbReference type="Proteomes" id="UP000037923"/>
    </source>
</evidence>
<dbReference type="RefSeq" id="XP_015657331.1">
    <property type="nucleotide sequence ID" value="XM_015804197.1"/>
</dbReference>
<dbReference type="AlphaFoldDB" id="A0A0N0DUG3"/>
<evidence type="ECO:0000313" key="1">
    <source>
        <dbReference type="EMBL" id="KPA78892.1"/>
    </source>
</evidence>
<gene>
    <name evidence="1" type="ORF">ABB37_05956</name>
</gene>
<organism evidence="1 2">
    <name type="scientific">Leptomonas pyrrhocoris</name>
    <name type="common">Firebug parasite</name>
    <dbReference type="NCBI Taxonomy" id="157538"/>
    <lineage>
        <taxon>Eukaryota</taxon>
        <taxon>Discoba</taxon>
        <taxon>Euglenozoa</taxon>
        <taxon>Kinetoplastea</taxon>
        <taxon>Metakinetoplastina</taxon>
        <taxon>Trypanosomatida</taxon>
        <taxon>Trypanosomatidae</taxon>
        <taxon>Leishmaniinae</taxon>
        <taxon>Leptomonas</taxon>
    </lineage>
</organism>
<dbReference type="VEuPathDB" id="TriTrypDB:LpyrH10_12_1340"/>
<protein>
    <submittedName>
        <fullName evidence="1">Uncharacterized protein</fullName>
    </submittedName>
</protein>
<accession>A0A0N0DUG3</accession>
<sequence>MDRHGHSLAALWRRRAQSWTPLRCARWHCDGAAEPQRLALVRYLEESWVQVCVLQEPHFNSMDGESVGLGGHHHSDAAGIGDHCGRIPVLLQRDLGTEEQRGSVDTGGEVVSVSIHCDSPSRPVGLACGSI</sequence>
<dbReference type="GeneID" id="26906246"/>
<keyword evidence="2" id="KW-1185">Reference proteome</keyword>
<dbReference type="Proteomes" id="UP000037923">
    <property type="component" value="Unassembled WGS sequence"/>
</dbReference>
<comment type="caution">
    <text evidence="1">The sequence shown here is derived from an EMBL/GenBank/DDBJ whole genome shotgun (WGS) entry which is preliminary data.</text>
</comment>
<name>A0A0N0DUG3_LEPPY</name>
<proteinExistence type="predicted"/>
<dbReference type="EMBL" id="LGTL01000012">
    <property type="protein sequence ID" value="KPA78892.1"/>
    <property type="molecule type" value="Genomic_DNA"/>
</dbReference>
<reference evidence="1 2" key="1">
    <citation type="submission" date="2015-07" db="EMBL/GenBank/DDBJ databases">
        <title>High-quality genome of monoxenous trypanosomatid Leptomonas pyrrhocoris.</title>
        <authorList>
            <person name="Flegontov P."/>
            <person name="Butenko A."/>
            <person name="Firsov S."/>
            <person name="Vlcek C."/>
            <person name="Logacheva M.D."/>
            <person name="Field M."/>
            <person name="Filatov D."/>
            <person name="Flegontova O."/>
            <person name="Gerasimov E."/>
            <person name="Jackson A.P."/>
            <person name="Kelly S."/>
            <person name="Opperdoes F."/>
            <person name="O'Reilly A."/>
            <person name="Votypka J."/>
            <person name="Yurchenko V."/>
            <person name="Lukes J."/>
        </authorList>
    </citation>
    <scope>NUCLEOTIDE SEQUENCE [LARGE SCALE GENOMIC DNA]</scope>
    <source>
        <strain evidence="1">H10</strain>
    </source>
</reference>